<dbReference type="Pfam" id="PF14870">
    <property type="entry name" value="PSII_BNR"/>
    <property type="match status" value="1"/>
</dbReference>
<keyword evidence="5" id="KW-1185">Reference proteome</keyword>
<comment type="caution">
    <text evidence="4">The sequence shown here is derived from an EMBL/GenBank/DDBJ whole genome shotgun (WGS) entry which is preliminary data.</text>
</comment>
<dbReference type="SUPFAM" id="SSF110296">
    <property type="entry name" value="Oligoxyloglucan reducing end-specific cellobiohydrolase"/>
    <property type="match status" value="1"/>
</dbReference>
<evidence type="ECO:0000313" key="5">
    <source>
        <dbReference type="Proteomes" id="UP000567186"/>
    </source>
</evidence>
<dbReference type="AlphaFoldDB" id="A0A7Y0NKE3"/>
<feature type="domain" description="Photosynthesis system II assembly factor Ycf48/Hcf136-like" evidence="3">
    <location>
        <begin position="161"/>
        <end position="255"/>
    </location>
</feature>
<dbReference type="GO" id="GO:0016787">
    <property type="term" value="F:hydrolase activity"/>
    <property type="evidence" value="ECO:0007669"/>
    <property type="project" value="UniProtKB-KW"/>
</dbReference>
<protein>
    <submittedName>
        <fullName evidence="4">Glycosyl hydrolase</fullName>
    </submittedName>
</protein>
<dbReference type="GO" id="GO:0009523">
    <property type="term" value="C:photosystem II"/>
    <property type="evidence" value="ECO:0007669"/>
    <property type="project" value="UniProtKB-KW"/>
</dbReference>
<proteinExistence type="predicted"/>
<evidence type="ECO:0000259" key="3">
    <source>
        <dbReference type="Pfam" id="PF14870"/>
    </source>
</evidence>
<evidence type="ECO:0000256" key="1">
    <source>
        <dbReference type="ARBA" id="ARBA00022531"/>
    </source>
</evidence>
<dbReference type="RefSeq" id="WP_135954370.1">
    <property type="nucleotide sequence ID" value="NZ_JABCKY010000001.1"/>
</dbReference>
<gene>
    <name evidence="4" type="ORF">HIU99_05375</name>
</gene>
<dbReference type="InterPro" id="IPR015943">
    <property type="entry name" value="WD40/YVTN_repeat-like_dom_sf"/>
</dbReference>
<evidence type="ECO:0000313" key="4">
    <source>
        <dbReference type="EMBL" id="NMT63026.1"/>
    </source>
</evidence>
<dbReference type="GO" id="GO:0015979">
    <property type="term" value="P:photosynthesis"/>
    <property type="evidence" value="ECO:0007669"/>
    <property type="project" value="UniProtKB-KW"/>
</dbReference>
<dbReference type="PANTHER" id="PTHR47199:SF2">
    <property type="entry name" value="PHOTOSYSTEM II STABILITY_ASSEMBLY FACTOR HCF136, CHLOROPLASTIC"/>
    <property type="match status" value="1"/>
</dbReference>
<dbReference type="OrthoDB" id="9813892at2"/>
<dbReference type="Proteomes" id="UP000567186">
    <property type="component" value="Unassembled WGS sequence"/>
</dbReference>
<dbReference type="EMBL" id="JABCKY010000001">
    <property type="protein sequence ID" value="NMT63026.1"/>
    <property type="molecule type" value="Genomic_DNA"/>
</dbReference>
<keyword evidence="1" id="KW-0602">Photosynthesis</keyword>
<reference evidence="4 5" key="1">
    <citation type="submission" date="2020-04" db="EMBL/GenBank/DDBJ databases">
        <title>Marinobacter oceani sp. nov., isolated from marine solar saltern.</title>
        <authorList>
            <person name="Chen X.-Y."/>
        </authorList>
    </citation>
    <scope>NUCLEOTIDE SEQUENCE [LARGE SCALE GENOMIC DNA]</scope>
    <source>
        <strain evidence="4 5">W62</strain>
    </source>
</reference>
<dbReference type="PROSITE" id="PS51257">
    <property type="entry name" value="PROKAR_LIPOPROTEIN"/>
    <property type="match status" value="1"/>
</dbReference>
<accession>A0A7Y0NKE3</accession>
<dbReference type="PANTHER" id="PTHR47199">
    <property type="entry name" value="PHOTOSYSTEM II STABILITY/ASSEMBLY FACTOR HCF136, CHLOROPLASTIC"/>
    <property type="match status" value="1"/>
</dbReference>
<sequence>MRDAHLRKWRTAGTAISLSGLSALLLTGCEAPLDMEAVREQSQQAVKRTDFYQAMARNDEVIVLSGNNGVVLVSSDNGETWLRQTPTSESFLALDVCPDNSFIALTFDNELWHGDASGENWTAHALPSQEQMMTAACAPDGSWWVAGSFTTIQGSADRGETWTETSLNEDAILNNLQFIDSDNAFITGEYGLVLRTEDGGENWDYAGYLPDEFYAHTSYFQSEDEGWVGGLNGFIYHTTDGGESWEKSPTGTKVPIFGFVAGSSGLYALADNATVLEHKDGSWQKISTSDQPVYLRTGLLLPNHELLAAGGRGLLLNPEIPVAGSASTD</sequence>
<keyword evidence="4" id="KW-0378">Hydrolase</keyword>
<dbReference type="Gene3D" id="2.130.10.10">
    <property type="entry name" value="YVTN repeat-like/Quinoprotein amine dehydrogenase"/>
    <property type="match status" value="2"/>
</dbReference>
<keyword evidence="2" id="KW-0604">Photosystem II</keyword>
<evidence type="ECO:0000256" key="2">
    <source>
        <dbReference type="ARBA" id="ARBA00023276"/>
    </source>
</evidence>
<organism evidence="4 5">
    <name type="scientific">Marinobacter orientalis</name>
    <dbReference type="NCBI Taxonomy" id="1928859"/>
    <lineage>
        <taxon>Bacteria</taxon>
        <taxon>Pseudomonadati</taxon>
        <taxon>Pseudomonadota</taxon>
        <taxon>Gammaproteobacteria</taxon>
        <taxon>Pseudomonadales</taxon>
        <taxon>Marinobacteraceae</taxon>
        <taxon>Marinobacter</taxon>
    </lineage>
</organism>
<name>A0A7Y0NKE3_9GAMM</name>
<dbReference type="InterPro" id="IPR028203">
    <property type="entry name" value="PSII_CF48-like_dom"/>
</dbReference>